<protein>
    <recommendedName>
        <fullName evidence="2">N-acetyltransferase domain-containing protein</fullName>
    </recommendedName>
</protein>
<organism evidence="3 4">
    <name type="scientific">Sporormia fimetaria CBS 119925</name>
    <dbReference type="NCBI Taxonomy" id="1340428"/>
    <lineage>
        <taxon>Eukaryota</taxon>
        <taxon>Fungi</taxon>
        <taxon>Dikarya</taxon>
        <taxon>Ascomycota</taxon>
        <taxon>Pezizomycotina</taxon>
        <taxon>Dothideomycetes</taxon>
        <taxon>Pleosporomycetidae</taxon>
        <taxon>Pleosporales</taxon>
        <taxon>Sporormiaceae</taxon>
        <taxon>Sporormia</taxon>
    </lineage>
</organism>
<dbReference type="OrthoDB" id="10264707at2759"/>
<feature type="domain" description="N-acetyltransferase" evidence="2">
    <location>
        <begin position="81"/>
        <end position="232"/>
    </location>
</feature>
<evidence type="ECO:0000256" key="1">
    <source>
        <dbReference type="SAM" id="MobiDB-lite"/>
    </source>
</evidence>
<dbReference type="GO" id="GO:0016747">
    <property type="term" value="F:acyltransferase activity, transferring groups other than amino-acyl groups"/>
    <property type="evidence" value="ECO:0007669"/>
    <property type="project" value="InterPro"/>
</dbReference>
<evidence type="ECO:0000313" key="4">
    <source>
        <dbReference type="Proteomes" id="UP000799440"/>
    </source>
</evidence>
<dbReference type="InterPro" id="IPR000182">
    <property type="entry name" value="GNAT_dom"/>
</dbReference>
<dbReference type="SUPFAM" id="SSF55729">
    <property type="entry name" value="Acyl-CoA N-acyltransferases (Nat)"/>
    <property type="match status" value="1"/>
</dbReference>
<feature type="region of interest" description="Disordered" evidence="1">
    <location>
        <begin position="463"/>
        <end position="514"/>
    </location>
</feature>
<proteinExistence type="predicted"/>
<dbReference type="Gene3D" id="3.40.630.30">
    <property type="match status" value="1"/>
</dbReference>
<feature type="compositionally biased region" description="Basic residues" evidence="1">
    <location>
        <begin position="504"/>
        <end position="514"/>
    </location>
</feature>
<dbReference type="EMBL" id="MU006595">
    <property type="protein sequence ID" value="KAF2743701.1"/>
    <property type="molecule type" value="Genomic_DNA"/>
</dbReference>
<gene>
    <name evidence="3" type="ORF">M011DRAFT_471248</name>
</gene>
<dbReference type="AlphaFoldDB" id="A0A6A6V324"/>
<dbReference type="PANTHER" id="PTHR43138">
    <property type="entry name" value="ACETYLTRANSFERASE, GNAT FAMILY"/>
    <property type="match status" value="1"/>
</dbReference>
<dbReference type="PANTHER" id="PTHR43138:SF2">
    <property type="entry name" value="PROTEIN SPT10"/>
    <property type="match status" value="1"/>
</dbReference>
<feature type="compositionally biased region" description="Low complexity" evidence="1">
    <location>
        <begin position="399"/>
        <end position="413"/>
    </location>
</feature>
<dbReference type="Proteomes" id="UP000799440">
    <property type="component" value="Unassembled WGS sequence"/>
</dbReference>
<accession>A0A6A6V324</accession>
<dbReference type="Gene3D" id="1.10.340.70">
    <property type="match status" value="1"/>
</dbReference>
<dbReference type="GO" id="GO:0005634">
    <property type="term" value="C:nucleus"/>
    <property type="evidence" value="ECO:0007669"/>
    <property type="project" value="TreeGrafter"/>
</dbReference>
<dbReference type="PROSITE" id="PS51186">
    <property type="entry name" value="GNAT"/>
    <property type="match status" value="1"/>
</dbReference>
<dbReference type="InterPro" id="IPR016181">
    <property type="entry name" value="Acyl_CoA_acyltransferase"/>
</dbReference>
<evidence type="ECO:0000259" key="2">
    <source>
        <dbReference type="PROSITE" id="PS51186"/>
    </source>
</evidence>
<feature type="region of interest" description="Disordered" evidence="1">
    <location>
        <begin position="1"/>
        <end position="30"/>
    </location>
</feature>
<keyword evidence="4" id="KW-1185">Reference proteome</keyword>
<feature type="compositionally biased region" description="Polar residues" evidence="1">
    <location>
        <begin position="354"/>
        <end position="392"/>
    </location>
</feature>
<name>A0A6A6V324_9PLEO</name>
<dbReference type="InterPro" id="IPR015416">
    <property type="entry name" value="Znf_H2C2_histone_UAS-bd"/>
</dbReference>
<evidence type="ECO:0000313" key="3">
    <source>
        <dbReference type="EMBL" id="KAF2743701.1"/>
    </source>
</evidence>
<reference evidence="3" key="1">
    <citation type="journal article" date="2020" name="Stud. Mycol.">
        <title>101 Dothideomycetes genomes: a test case for predicting lifestyles and emergence of pathogens.</title>
        <authorList>
            <person name="Haridas S."/>
            <person name="Albert R."/>
            <person name="Binder M."/>
            <person name="Bloem J."/>
            <person name="Labutti K."/>
            <person name="Salamov A."/>
            <person name="Andreopoulos B."/>
            <person name="Baker S."/>
            <person name="Barry K."/>
            <person name="Bills G."/>
            <person name="Bluhm B."/>
            <person name="Cannon C."/>
            <person name="Castanera R."/>
            <person name="Culley D."/>
            <person name="Daum C."/>
            <person name="Ezra D."/>
            <person name="Gonzalez J."/>
            <person name="Henrissat B."/>
            <person name="Kuo A."/>
            <person name="Liang C."/>
            <person name="Lipzen A."/>
            <person name="Lutzoni F."/>
            <person name="Magnuson J."/>
            <person name="Mondo S."/>
            <person name="Nolan M."/>
            <person name="Ohm R."/>
            <person name="Pangilinan J."/>
            <person name="Park H.-J."/>
            <person name="Ramirez L."/>
            <person name="Alfaro M."/>
            <person name="Sun H."/>
            <person name="Tritt A."/>
            <person name="Yoshinaga Y."/>
            <person name="Zwiers L.-H."/>
            <person name="Turgeon B."/>
            <person name="Goodwin S."/>
            <person name="Spatafora J."/>
            <person name="Crous P."/>
            <person name="Grigoriev I."/>
        </authorList>
    </citation>
    <scope>NUCLEOTIDE SEQUENCE</scope>
    <source>
        <strain evidence="3">CBS 119925</strain>
    </source>
</reference>
<feature type="region of interest" description="Disordered" evidence="1">
    <location>
        <begin position="354"/>
        <end position="432"/>
    </location>
</feature>
<dbReference type="InterPro" id="IPR052742">
    <property type="entry name" value="Mito_N-acetyltransferase"/>
</dbReference>
<sequence length="514" mass="57057">MPAMLEDPTAPAVYRTSGEPPYPAPGDPLPAGIVPRQVTLRDRVTVATLMPFTSHTQVPIQLLAYLCHQFGLEIEKGDTYPMTEPLSLTDFGPYWFGRFGAIMLLGNIQSVEELDALAQRGHDWEKACLGSFYIKPNYPGRSSHVCNGGFLVTDAVRNRGVGRLMGEMYLQWAPKLGYTYSVFNLVYETNVVSCRIWDALGFKRIGRVKGCGSLRSYPGELIDAIIYGRDLGHDDDLVPEERFEKIRFYLKNGNYPAGADRAEKSRLRSAATHYKLVPAEGDQPEKLMLKGKEVISDPQRQYDVAREIHLKSHGGINKTTAAIAEAYHWVRIKETVNYVIRNCPECSEMNKHLTNSRTPLTPSFSLSRPPLSTNTALSSTPDTATGTSARQQQAREESPSSQLQAEAAQAHQQGPYNAAGSYPGFDMPVDPALMEENSNLEDLPPSPFLAANRSVTVQQTEMTDMDLPDIPELPTPITRTAPDDVTMSGTRERAPTASKEIQRRLKKAGLKRKR</sequence>
<dbReference type="Pfam" id="PF09337">
    <property type="entry name" value="zf-H2C2"/>
    <property type="match status" value="1"/>
</dbReference>